<evidence type="ECO:0000313" key="9">
    <source>
        <dbReference type="EMBL" id="KEK19677.1"/>
    </source>
</evidence>
<evidence type="ECO:0000256" key="4">
    <source>
        <dbReference type="ARBA" id="ARBA00022475"/>
    </source>
</evidence>
<evidence type="ECO:0000256" key="1">
    <source>
        <dbReference type="ARBA" id="ARBA00004651"/>
    </source>
</evidence>
<keyword evidence="10" id="KW-1185">Reference proteome</keyword>
<evidence type="ECO:0000256" key="2">
    <source>
        <dbReference type="ARBA" id="ARBA00009773"/>
    </source>
</evidence>
<keyword evidence="3" id="KW-0813">Transport</keyword>
<protein>
    <submittedName>
        <fullName evidence="9">Permease</fullName>
    </submittedName>
</protein>
<proteinExistence type="inferred from homology"/>
<evidence type="ECO:0000256" key="5">
    <source>
        <dbReference type="ARBA" id="ARBA00022692"/>
    </source>
</evidence>
<dbReference type="EMBL" id="JOTN01000006">
    <property type="protein sequence ID" value="KEK19677.1"/>
    <property type="molecule type" value="Genomic_DNA"/>
</dbReference>
<feature type="transmembrane region" description="Helical" evidence="8">
    <location>
        <begin position="7"/>
        <end position="29"/>
    </location>
</feature>
<dbReference type="RefSeq" id="WP_034638499.1">
    <property type="nucleotide sequence ID" value="NZ_CBCSJC010000015.1"/>
</dbReference>
<feature type="transmembrane region" description="Helical" evidence="8">
    <location>
        <begin position="159"/>
        <end position="182"/>
    </location>
</feature>
<dbReference type="InterPro" id="IPR002549">
    <property type="entry name" value="AI-2E-like"/>
</dbReference>
<dbReference type="PANTHER" id="PTHR21716:SF53">
    <property type="entry name" value="PERMEASE PERM-RELATED"/>
    <property type="match status" value="1"/>
</dbReference>
<keyword evidence="6 8" id="KW-1133">Transmembrane helix</keyword>
<feature type="transmembrane region" description="Helical" evidence="8">
    <location>
        <begin position="264"/>
        <end position="292"/>
    </location>
</feature>
<dbReference type="GO" id="GO:0005886">
    <property type="term" value="C:plasma membrane"/>
    <property type="evidence" value="ECO:0007669"/>
    <property type="project" value="UniProtKB-SubCell"/>
</dbReference>
<keyword evidence="4" id="KW-1003">Cell membrane</keyword>
<feature type="transmembrane region" description="Helical" evidence="8">
    <location>
        <begin position="35"/>
        <end position="60"/>
    </location>
</feature>
<dbReference type="Pfam" id="PF01594">
    <property type="entry name" value="AI-2E_transport"/>
    <property type="match status" value="1"/>
</dbReference>
<dbReference type="PANTHER" id="PTHR21716">
    <property type="entry name" value="TRANSMEMBRANE PROTEIN"/>
    <property type="match status" value="1"/>
</dbReference>
<dbReference type="AlphaFoldDB" id="A0A073JZP6"/>
<name>A0A073JZP6_9BACI</name>
<keyword evidence="7 8" id="KW-0472">Membrane</keyword>
<feature type="transmembrane region" description="Helical" evidence="8">
    <location>
        <begin position="313"/>
        <end position="336"/>
    </location>
</feature>
<gene>
    <name evidence="9" type="ORF">BAMA_20695</name>
</gene>
<evidence type="ECO:0000313" key="10">
    <source>
        <dbReference type="Proteomes" id="UP000027822"/>
    </source>
</evidence>
<evidence type="ECO:0000256" key="3">
    <source>
        <dbReference type="ARBA" id="ARBA00022448"/>
    </source>
</evidence>
<comment type="similarity">
    <text evidence="2">Belongs to the autoinducer-2 exporter (AI-2E) (TC 2.A.86) family.</text>
</comment>
<dbReference type="OrthoDB" id="9793390at2"/>
<dbReference type="GO" id="GO:0055085">
    <property type="term" value="P:transmembrane transport"/>
    <property type="evidence" value="ECO:0007669"/>
    <property type="project" value="TreeGrafter"/>
</dbReference>
<dbReference type="Proteomes" id="UP000027822">
    <property type="component" value="Unassembled WGS sequence"/>
</dbReference>
<evidence type="ECO:0000256" key="8">
    <source>
        <dbReference type="SAM" id="Phobius"/>
    </source>
</evidence>
<dbReference type="eggNOG" id="COG0628">
    <property type="taxonomic scope" value="Bacteria"/>
</dbReference>
<comment type="caution">
    <text evidence="9">The sequence shown here is derived from an EMBL/GenBank/DDBJ whole genome shotgun (WGS) entry which is preliminary data.</text>
</comment>
<sequence length="361" mass="40456">MKSKVQFWTLEVLMVVLIIFICTKISFLFQPIGIFISTLFLPILIALFLYFMFNPILVFLESRKVPRMLAILLLYVLIIALTAIGIGIVVPLISQQLMDLAKNMPIYIQDGREYIEELEKKGFFEWIATQDYVSLETIEKNAIGYLKELPNTLTSSATAIVSFITSLALVVFTVPFILFYMFKDGHKFPGQAVKFLPVSYREEGLRILKETHETLSAYIQGQALVCLFIGIFTFIGYVIIDLPYAFVFGIIAAITNIIPNLGPFIGAAPAFVVALFISPMQAVWVVVVVTIVQQFESNILSPRIMSEKLNIHPLTIIVLILGVGNFAGIIGMILAVPTYAVTKTIVINIVRLVQMKRTSKK</sequence>
<feature type="transmembrane region" description="Helical" evidence="8">
    <location>
        <begin position="72"/>
        <end position="94"/>
    </location>
</feature>
<keyword evidence="5 8" id="KW-0812">Transmembrane</keyword>
<evidence type="ECO:0000256" key="7">
    <source>
        <dbReference type="ARBA" id="ARBA00023136"/>
    </source>
</evidence>
<comment type="subcellular location">
    <subcellularLocation>
        <location evidence="1">Cell membrane</location>
        <topology evidence="1">Multi-pass membrane protein</topology>
    </subcellularLocation>
</comment>
<reference evidence="9 10" key="1">
    <citation type="submission" date="2014-06" db="EMBL/GenBank/DDBJ databases">
        <title>Draft genome sequence of Bacillus manliponensis JCM 15802 (MCCC 1A00708).</title>
        <authorList>
            <person name="Lai Q."/>
            <person name="Liu Y."/>
            <person name="Shao Z."/>
        </authorList>
    </citation>
    <scope>NUCLEOTIDE SEQUENCE [LARGE SCALE GENOMIC DNA]</scope>
    <source>
        <strain evidence="9 10">JCM 15802</strain>
    </source>
</reference>
<feature type="transmembrane region" description="Helical" evidence="8">
    <location>
        <begin position="225"/>
        <end position="258"/>
    </location>
</feature>
<organism evidence="9 10">
    <name type="scientific">Bacillus manliponensis</name>
    <dbReference type="NCBI Taxonomy" id="574376"/>
    <lineage>
        <taxon>Bacteria</taxon>
        <taxon>Bacillati</taxon>
        <taxon>Bacillota</taxon>
        <taxon>Bacilli</taxon>
        <taxon>Bacillales</taxon>
        <taxon>Bacillaceae</taxon>
        <taxon>Bacillus</taxon>
        <taxon>Bacillus cereus group</taxon>
    </lineage>
</organism>
<evidence type="ECO:0000256" key="6">
    <source>
        <dbReference type="ARBA" id="ARBA00022989"/>
    </source>
</evidence>
<accession>A0A073JZP6</accession>
<dbReference type="STRING" id="574376.BAMA_20695"/>